<evidence type="ECO:0000313" key="4">
    <source>
        <dbReference type="Proteomes" id="UP000271337"/>
    </source>
</evidence>
<dbReference type="OrthoDB" id="5370011at2759"/>
<evidence type="ECO:0000313" key="2">
    <source>
        <dbReference type="EMBL" id="RMY09692.1"/>
    </source>
</evidence>
<feature type="compositionally biased region" description="Basic and acidic residues" evidence="1">
    <location>
        <begin position="7"/>
        <end position="25"/>
    </location>
</feature>
<feature type="compositionally biased region" description="Basic and acidic residues" evidence="1">
    <location>
        <begin position="259"/>
        <end position="270"/>
    </location>
</feature>
<dbReference type="EMBL" id="QWIM01001002">
    <property type="protein sequence ID" value="RMY29189.1"/>
    <property type="molecule type" value="Genomic_DNA"/>
</dbReference>
<accession>A0A3M7APE8</accession>
<name>A0A3M7APE8_HORWE</name>
<feature type="region of interest" description="Disordered" evidence="1">
    <location>
        <begin position="227"/>
        <end position="280"/>
    </location>
</feature>
<proteinExistence type="predicted"/>
<gene>
    <name evidence="3" type="ORF">D0866_08872</name>
    <name evidence="2" type="ORF">D0867_08640</name>
</gene>
<organism evidence="3 5">
    <name type="scientific">Hortaea werneckii</name>
    <name type="common">Black yeast</name>
    <name type="synonym">Cladosporium werneckii</name>
    <dbReference type="NCBI Taxonomy" id="91943"/>
    <lineage>
        <taxon>Eukaryota</taxon>
        <taxon>Fungi</taxon>
        <taxon>Dikarya</taxon>
        <taxon>Ascomycota</taxon>
        <taxon>Pezizomycotina</taxon>
        <taxon>Dothideomycetes</taxon>
        <taxon>Dothideomycetidae</taxon>
        <taxon>Mycosphaerellales</taxon>
        <taxon>Teratosphaeriaceae</taxon>
        <taxon>Hortaea</taxon>
    </lineage>
</organism>
<evidence type="ECO:0000313" key="5">
    <source>
        <dbReference type="Proteomes" id="UP000276864"/>
    </source>
</evidence>
<evidence type="ECO:0000313" key="3">
    <source>
        <dbReference type="EMBL" id="RMY29189.1"/>
    </source>
</evidence>
<dbReference type="AlphaFoldDB" id="A0A3M7APE8"/>
<feature type="region of interest" description="Disordered" evidence="1">
    <location>
        <begin position="1"/>
        <end position="90"/>
    </location>
</feature>
<feature type="compositionally biased region" description="Low complexity" evidence="1">
    <location>
        <begin position="52"/>
        <end position="62"/>
    </location>
</feature>
<comment type="caution">
    <text evidence="3">The sequence shown here is derived from an EMBL/GenBank/DDBJ whole genome shotgun (WGS) entry which is preliminary data.</text>
</comment>
<dbReference type="Proteomes" id="UP000276864">
    <property type="component" value="Unassembled WGS sequence"/>
</dbReference>
<sequence length="401" mass="44687">MATESQAHAKAERRGSIGRALERLKAMMKRRYSHNKDLQERASASTPREQLTTTTTTNTTTTDAVQHRATTVPGASSQSEPQPPTAQNTTFDEPAASLAVDDRAAIAVDESDNDEPLLPISPQRSGPKDERARLLLQKYGLTYDRHVRAEGAEEPPGKIRRVEKPVRIRIHWQCHECRTYFGRERSCAWCGHRRCSDCIRTPPKKIERVMDSNRQLQVDELASQSAAVTAATPAEGATHAEDAAQTRALPAGQSSQSLEAREPSEIHAHDNITSYPGLAMYTRPRSGQRLALQPGVDPRPRGDQHSEEGGLILGHEPQMVKTVQRVYKKPRQRVRYTCDRCQTIFVDAERCRSCGHNRCSDCNRDPPRKATRQPDPAVLRAVNERLAQRFPEYPVAIAAAG</sequence>
<dbReference type="Proteomes" id="UP000271337">
    <property type="component" value="Unassembled WGS sequence"/>
</dbReference>
<dbReference type="VEuPathDB" id="FungiDB:BTJ68_06469"/>
<feature type="region of interest" description="Disordered" evidence="1">
    <location>
        <begin position="109"/>
        <end position="128"/>
    </location>
</feature>
<feature type="region of interest" description="Disordered" evidence="1">
    <location>
        <begin position="290"/>
        <end position="309"/>
    </location>
</feature>
<evidence type="ECO:0000256" key="1">
    <source>
        <dbReference type="SAM" id="MobiDB-lite"/>
    </source>
</evidence>
<feature type="compositionally biased region" description="Polar residues" evidence="1">
    <location>
        <begin position="73"/>
        <end position="90"/>
    </location>
</feature>
<dbReference type="EMBL" id="QWIL01000982">
    <property type="protein sequence ID" value="RMY09692.1"/>
    <property type="molecule type" value="Genomic_DNA"/>
</dbReference>
<feature type="compositionally biased region" description="Low complexity" evidence="1">
    <location>
        <begin position="227"/>
        <end position="237"/>
    </location>
</feature>
<feature type="compositionally biased region" description="Polar residues" evidence="1">
    <location>
        <begin position="42"/>
        <end position="51"/>
    </location>
</feature>
<reference evidence="4 5" key="1">
    <citation type="journal article" date="2018" name="BMC Genomics">
        <title>Genomic evidence for intraspecific hybridization in a clonal and extremely halotolerant yeast.</title>
        <authorList>
            <person name="Gostincar C."/>
            <person name="Stajich J.E."/>
            <person name="Zupancic J."/>
            <person name="Zalar P."/>
            <person name="Gunde-Cimerman N."/>
        </authorList>
    </citation>
    <scope>NUCLEOTIDE SEQUENCE [LARGE SCALE GENOMIC DNA]</scope>
    <source>
        <strain evidence="3 5">EXF-6651</strain>
        <strain evidence="2 4">EXF-6669</strain>
    </source>
</reference>
<protein>
    <submittedName>
        <fullName evidence="3">Uncharacterized protein</fullName>
    </submittedName>
</protein>
<feature type="compositionally biased region" description="Basic and acidic residues" evidence="1">
    <location>
        <begin position="298"/>
        <end position="308"/>
    </location>
</feature>